<dbReference type="PANTHER" id="PTHR47331:SF5">
    <property type="entry name" value="RIBONUCLEASE H"/>
    <property type="match status" value="1"/>
</dbReference>
<protein>
    <submittedName>
        <fullName evidence="2">Uncharacterized protein</fullName>
    </submittedName>
</protein>
<dbReference type="InterPro" id="IPR005312">
    <property type="entry name" value="DUF1759"/>
</dbReference>
<dbReference type="InterPro" id="IPR008042">
    <property type="entry name" value="Retrotrans_Pao"/>
</dbReference>
<dbReference type="OrthoDB" id="5869984at2759"/>
<evidence type="ECO:0000313" key="3">
    <source>
        <dbReference type="Proteomes" id="UP000499080"/>
    </source>
</evidence>
<comment type="caution">
    <text evidence="2">The sequence shown here is derived from an EMBL/GenBank/DDBJ whole genome shotgun (WGS) entry which is preliminary data.</text>
</comment>
<keyword evidence="3" id="KW-1185">Reference proteome</keyword>
<dbReference type="Pfam" id="PF05380">
    <property type="entry name" value="Peptidase_A17"/>
    <property type="match status" value="1"/>
</dbReference>
<dbReference type="Pfam" id="PF03564">
    <property type="entry name" value="DUF1759"/>
    <property type="match status" value="1"/>
</dbReference>
<gene>
    <name evidence="2" type="ORF">AVEN_127250_1</name>
</gene>
<dbReference type="EMBL" id="BGPR01105250">
    <property type="protein sequence ID" value="GBM72477.1"/>
    <property type="molecule type" value="Genomic_DNA"/>
</dbReference>
<keyword evidence="1" id="KW-0175">Coiled coil</keyword>
<organism evidence="2 3">
    <name type="scientific">Araneus ventricosus</name>
    <name type="common">Orbweaver spider</name>
    <name type="synonym">Epeira ventricosa</name>
    <dbReference type="NCBI Taxonomy" id="182803"/>
    <lineage>
        <taxon>Eukaryota</taxon>
        <taxon>Metazoa</taxon>
        <taxon>Ecdysozoa</taxon>
        <taxon>Arthropoda</taxon>
        <taxon>Chelicerata</taxon>
        <taxon>Arachnida</taxon>
        <taxon>Araneae</taxon>
        <taxon>Araneomorphae</taxon>
        <taxon>Entelegynae</taxon>
        <taxon>Araneoidea</taxon>
        <taxon>Araneidae</taxon>
        <taxon>Araneus</taxon>
    </lineage>
</organism>
<proteinExistence type="predicted"/>
<feature type="coiled-coil region" evidence="1">
    <location>
        <begin position="40"/>
        <end position="70"/>
    </location>
</feature>
<reference evidence="2 3" key="1">
    <citation type="journal article" date="2019" name="Sci. Rep.">
        <title>Orb-weaving spider Araneus ventricosus genome elucidates the spidroin gene catalogue.</title>
        <authorList>
            <person name="Kono N."/>
            <person name="Nakamura H."/>
            <person name="Ohtoshi R."/>
            <person name="Moran D.A.P."/>
            <person name="Shinohara A."/>
            <person name="Yoshida Y."/>
            <person name="Fujiwara M."/>
            <person name="Mori M."/>
            <person name="Tomita M."/>
            <person name="Arakawa K."/>
        </authorList>
    </citation>
    <scope>NUCLEOTIDE SEQUENCE [LARGE SCALE GENOMIC DNA]</scope>
</reference>
<evidence type="ECO:0000313" key="2">
    <source>
        <dbReference type="EMBL" id="GBM72477.1"/>
    </source>
</evidence>
<dbReference type="Proteomes" id="UP000499080">
    <property type="component" value="Unassembled WGS sequence"/>
</dbReference>
<dbReference type="AlphaFoldDB" id="A0A4Y2I403"/>
<sequence length="1279" mass="147038">MDRAKAKRATVRQLFTKLVTKIESTIELPINERFTKVNKVESLFDLKNQLIEKIDELKKLDNEIEAIIDLNDLEGELIASDEYRKNGISCRTKIERCILLLEKESNVIPRNETRNNNDSNIPEPLERRVVNENNVIKLPRLNISIFSGNCSDWLNFWNSFEVAIHKNDSLSKIEKFAYLKTYLRGTALAAVSGFALTDQNYDSSIALIKERFGRSDLVISCHMNKLLMIESVKSVSNVTALRKMYDELQIQVRSLESLGVAADTYSSLLCPIVLQKIPEEVNLQYNRQRKLNELFDINDLLKFLRKEIECRETSILLGNQRNYVLEASVRKPFNSSNYADTKLPYSPKRNVSTAATLIATTERQNCIFCSEIHKDHECPLSSSERKGVLINQGRCFVCLGRRHTAKFCWKRNQLCRNCNKSHNSLICDSSSAKENCGNDLKSTETKSQTESSLLCRDDKGKPKNSVCLQTFTAGVQNRKGKILSLRCLCDGGATRSFVRRETAELLRLEVIRRESLLIHTFGNHMGKPQIYDVVQLSLLNRKDPSRKIQISAVVIEDITVGEIEVPSERVRNMAFERGIELADEGDSEEVHVLIGSDFLWEVLKDTNVRLSRRLVATDSIFGFVVQGSERESDCGEVHVNLLRVINEELKYDRVKDLSELEVIGLNPKKEMPHSDLEILEAFEQNVTYENNGYGTKLLWKDNHKGINDNYEIARQRLFSLNKGFKRDENFCSKYKDINNSQLEDNIMLEINCESKNDVSEGFMPHRRVVKELKETTKLGICYDASSKANNEMSLNNRLDCSPNLNPDLLKIILKFGFYPIEFCADIQGEFLKVGIVEEERKFLQTLWGEEGGTNLTLDDHAIRILRTQRVPFLYKRTFSALNELYANDLIKSDYSLEETALMSKEATSILSEASVNIRQWTMNSPSLFEMWRENDLECRQSSSDSDIPLKDSELIWSNKKDTLKVAFNLLQQLSDKIPTKGVALSACGVPCYPLDILTPFTVRIKLLIQKLWENGFTWDEPLPPDVEFKEWPHELTFVQNVVVPHLHFSVMKTELLEVDKYSGASHKVYCLVDNFRMKHPNDAKANFIVSKTRLIPLRTVTLPRLELLGSVALARLCVYLSKTFPLIKEGSISLWSDSQIYLHRGKSVSILWKHYVQNKENKIKEETDPMNWYFCDGKTNPARFTRGITIHNLMNDETWWTDPSWLLEFDIPTKGKTLTADKESVERQKAMMTLQMTMNSKSFTAIYESDILNLTEISWYLNDVHRAEFTFFISYLFVI</sequence>
<evidence type="ECO:0000256" key="1">
    <source>
        <dbReference type="SAM" id="Coils"/>
    </source>
</evidence>
<accession>A0A4Y2I403</accession>
<name>A0A4Y2I403_ARAVE</name>
<dbReference type="PANTHER" id="PTHR47331">
    <property type="entry name" value="PHD-TYPE DOMAIN-CONTAINING PROTEIN"/>
    <property type="match status" value="1"/>
</dbReference>